<sequence>MLVNYKVDRKEEQKEDLVNELPGKNTMTPLLIDVRIRIFTTLIGKEAKGIFGKVLTSFQTLNTRDTIQSGIKVVSEQVVEKNKETLNQLKELNVEQEMDMECVRQRDELYRN</sequence>
<dbReference type="AlphaFoldDB" id="A0AA36E7D1"/>
<organism evidence="2 3">
    <name type="scientific">Lactuca saligna</name>
    <name type="common">Willowleaf lettuce</name>
    <dbReference type="NCBI Taxonomy" id="75948"/>
    <lineage>
        <taxon>Eukaryota</taxon>
        <taxon>Viridiplantae</taxon>
        <taxon>Streptophyta</taxon>
        <taxon>Embryophyta</taxon>
        <taxon>Tracheophyta</taxon>
        <taxon>Spermatophyta</taxon>
        <taxon>Magnoliopsida</taxon>
        <taxon>eudicotyledons</taxon>
        <taxon>Gunneridae</taxon>
        <taxon>Pentapetalae</taxon>
        <taxon>asterids</taxon>
        <taxon>campanulids</taxon>
        <taxon>Asterales</taxon>
        <taxon>Asteraceae</taxon>
        <taxon>Cichorioideae</taxon>
        <taxon>Cichorieae</taxon>
        <taxon>Lactucinae</taxon>
        <taxon>Lactuca</taxon>
    </lineage>
</organism>
<dbReference type="Proteomes" id="UP001177003">
    <property type="component" value="Chromosome 5"/>
</dbReference>
<accession>A0AA36E7D1</accession>
<keyword evidence="1" id="KW-0175">Coiled coil</keyword>
<evidence type="ECO:0000313" key="3">
    <source>
        <dbReference type="Proteomes" id="UP001177003"/>
    </source>
</evidence>
<name>A0AA36E7D1_LACSI</name>
<evidence type="ECO:0000256" key="1">
    <source>
        <dbReference type="SAM" id="Coils"/>
    </source>
</evidence>
<dbReference type="EMBL" id="OX465081">
    <property type="protein sequence ID" value="CAI9284952.1"/>
    <property type="molecule type" value="Genomic_DNA"/>
</dbReference>
<reference evidence="2" key="1">
    <citation type="submission" date="2023-04" db="EMBL/GenBank/DDBJ databases">
        <authorList>
            <person name="Vijverberg K."/>
            <person name="Xiong W."/>
            <person name="Schranz E."/>
        </authorList>
    </citation>
    <scope>NUCLEOTIDE SEQUENCE</scope>
</reference>
<feature type="coiled-coil region" evidence="1">
    <location>
        <begin position="75"/>
        <end position="106"/>
    </location>
</feature>
<protein>
    <submittedName>
        <fullName evidence="2">Uncharacterized protein</fullName>
    </submittedName>
</protein>
<proteinExistence type="predicted"/>
<keyword evidence="3" id="KW-1185">Reference proteome</keyword>
<gene>
    <name evidence="2" type="ORF">LSALG_LOCUS24448</name>
</gene>
<evidence type="ECO:0000313" key="2">
    <source>
        <dbReference type="EMBL" id="CAI9284952.1"/>
    </source>
</evidence>